<evidence type="ECO:0000259" key="2">
    <source>
        <dbReference type="Pfam" id="PF13529"/>
    </source>
</evidence>
<evidence type="ECO:0000256" key="1">
    <source>
        <dbReference type="SAM" id="SignalP"/>
    </source>
</evidence>
<protein>
    <submittedName>
        <fullName evidence="3">C39 family peptidase</fullName>
    </submittedName>
</protein>
<evidence type="ECO:0000313" key="4">
    <source>
        <dbReference type="Proteomes" id="UP000824082"/>
    </source>
</evidence>
<dbReference type="PANTHER" id="PTHR37806:SF1">
    <property type="entry name" value="PEPTIDASE C39-LIKE DOMAIN-CONTAINING PROTEIN"/>
    <property type="match status" value="1"/>
</dbReference>
<gene>
    <name evidence="3" type="ORF">IAD19_01280</name>
</gene>
<sequence length="242" mass="26726">MKKRFRFLLLGAVSVLLALALLAGCASPTAAQPDSPRQTAASQEVQLEVPYLSQEDILPTGCEAVSAAMVLQYWGVDVTPEEVASMLPCAPLYQLRGQLYGPNPDEFFVGSPFEETGYGCYAPVIAGVLEEQLPPKYTVTLEYGCTIRQLYQNYVVEQGAPVLIWVTIDLVEPTPGTQWQLEDGSLFTWKKNEHCMVLTGRQGDRYLCQDPYENHGTVSLPEDLLQLRFEQMGSQAVAVVQS</sequence>
<dbReference type="Gene3D" id="3.90.70.10">
    <property type="entry name" value="Cysteine proteinases"/>
    <property type="match status" value="1"/>
</dbReference>
<accession>A0A9D1IR17</accession>
<dbReference type="PROSITE" id="PS51257">
    <property type="entry name" value="PROKAR_LIPOPROTEIN"/>
    <property type="match status" value="1"/>
</dbReference>
<feature type="signal peptide" evidence="1">
    <location>
        <begin position="1"/>
        <end position="31"/>
    </location>
</feature>
<keyword evidence="1" id="KW-0732">Signal</keyword>
<dbReference type="Proteomes" id="UP000824082">
    <property type="component" value="Unassembled WGS sequence"/>
</dbReference>
<comment type="caution">
    <text evidence="3">The sequence shown here is derived from an EMBL/GenBank/DDBJ whole genome shotgun (WGS) entry which is preliminary data.</text>
</comment>
<dbReference type="AlphaFoldDB" id="A0A9D1IR17"/>
<reference evidence="3" key="1">
    <citation type="submission" date="2020-10" db="EMBL/GenBank/DDBJ databases">
        <authorList>
            <person name="Gilroy R."/>
        </authorList>
    </citation>
    <scope>NUCLEOTIDE SEQUENCE</scope>
    <source>
        <strain evidence="3">4509</strain>
    </source>
</reference>
<dbReference type="EMBL" id="DVMX01000021">
    <property type="protein sequence ID" value="HIU41166.1"/>
    <property type="molecule type" value="Genomic_DNA"/>
</dbReference>
<feature type="domain" description="Peptidase C39-like" evidence="2">
    <location>
        <begin position="47"/>
        <end position="212"/>
    </location>
</feature>
<proteinExistence type="predicted"/>
<organism evidence="3 4">
    <name type="scientific">Candidatus Egerieicola faecale</name>
    <dbReference type="NCBI Taxonomy" id="2840774"/>
    <lineage>
        <taxon>Bacteria</taxon>
        <taxon>Bacillati</taxon>
        <taxon>Bacillota</taxon>
        <taxon>Clostridia</taxon>
        <taxon>Eubacteriales</taxon>
        <taxon>Oscillospiraceae</taxon>
        <taxon>Oscillospiraceae incertae sedis</taxon>
        <taxon>Candidatus Egerieicola</taxon>
    </lineage>
</organism>
<dbReference type="Pfam" id="PF13529">
    <property type="entry name" value="Peptidase_C39_2"/>
    <property type="match status" value="1"/>
</dbReference>
<dbReference type="InterPro" id="IPR039564">
    <property type="entry name" value="Peptidase_C39-like"/>
</dbReference>
<evidence type="ECO:0000313" key="3">
    <source>
        <dbReference type="EMBL" id="HIU41166.1"/>
    </source>
</evidence>
<feature type="chain" id="PRO_5039481361" evidence="1">
    <location>
        <begin position="32"/>
        <end position="242"/>
    </location>
</feature>
<dbReference type="PANTHER" id="PTHR37806">
    <property type="entry name" value="LMO0724 PROTEIN"/>
    <property type="match status" value="1"/>
</dbReference>
<name>A0A9D1IR17_9FIRM</name>
<reference evidence="3" key="2">
    <citation type="journal article" date="2021" name="PeerJ">
        <title>Extensive microbial diversity within the chicken gut microbiome revealed by metagenomics and culture.</title>
        <authorList>
            <person name="Gilroy R."/>
            <person name="Ravi A."/>
            <person name="Getino M."/>
            <person name="Pursley I."/>
            <person name="Horton D.L."/>
            <person name="Alikhan N.F."/>
            <person name="Baker D."/>
            <person name="Gharbi K."/>
            <person name="Hall N."/>
            <person name="Watson M."/>
            <person name="Adriaenssens E.M."/>
            <person name="Foster-Nyarko E."/>
            <person name="Jarju S."/>
            <person name="Secka A."/>
            <person name="Antonio M."/>
            <person name="Oren A."/>
            <person name="Chaudhuri R.R."/>
            <person name="La Ragione R."/>
            <person name="Hildebrand F."/>
            <person name="Pallen M.J."/>
        </authorList>
    </citation>
    <scope>NUCLEOTIDE SEQUENCE</scope>
    <source>
        <strain evidence="3">4509</strain>
    </source>
</reference>